<dbReference type="FunFam" id="3.30.200.20:FF:000042">
    <property type="entry name" value="Aurora kinase A"/>
    <property type="match status" value="1"/>
</dbReference>
<dbReference type="SUPFAM" id="SSF56112">
    <property type="entry name" value="Protein kinase-like (PK-like)"/>
    <property type="match status" value="1"/>
</dbReference>
<dbReference type="GO" id="GO:0034045">
    <property type="term" value="C:phagophore assembly site membrane"/>
    <property type="evidence" value="ECO:0007669"/>
    <property type="project" value="TreeGrafter"/>
</dbReference>
<evidence type="ECO:0000259" key="12">
    <source>
        <dbReference type="PROSITE" id="PS50011"/>
    </source>
</evidence>
<evidence type="ECO:0000256" key="6">
    <source>
        <dbReference type="ARBA" id="ARBA00022777"/>
    </source>
</evidence>
<dbReference type="Gene3D" id="1.20.58.80">
    <property type="entry name" value="Phosphotransferase system, lactose/cellobiose-type IIA subunit"/>
    <property type="match status" value="1"/>
</dbReference>
<feature type="domain" description="Protein kinase" evidence="12">
    <location>
        <begin position="7"/>
        <end position="286"/>
    </location>
</feature>
<reference evidence="13" key="1">
    <citation type="submission" date="2019-07" db="EMBL/GenBank/DDBJ databases">
        <title>Annotation for the trematode Paragonimus miyazaki's.</title>
        <authorList>
            <person name="Choi Y.-J."/>
        </authorList>
    </citation>
    <scope>NUCLEOTIDE SEQUENCE</scope>
    <source>
        <strain evidence="13">Japan</strain>
    </source>
</reference>
<keyword evidence="4" id="KW-0808">Transferase</keyword>
<dbReference type="GO" id="GO:0042594">
    <property type="term" value="P:response to starvation"/>
    <property type="evidence" value="ECO:0007669"/>
    <property type="project" value="TreeGrafter"/>
</dbReference>
<dbReference type="GO" id="GO:0005776">
    <property type="term" value="C:autophagosome"/>
    <property type="evidence" value="ECO:0007669"/>
    <property type="project" value="TreeGrafter"/>
</dbReference>
<comment type="catalytic activity">
    <reaction evidence="8">
        <text>L-threonyl-[protein] + ATP = O-phospho-L-threonyl-[protein] + ADP + H(+)</text>
        <dbReference type="Rhea" id="RHEA:46608"/>
        <dbReference type="Rhea" id="RHEA-COMP:11060"/>
        <dbReference type="Rhea" id="RHEA-COMP:11605"/>
        <dbReference type="ChEBI" id="CHEBI:15378"/>
        <dbReference type="ChEBI" id="CHEBI:30013"/>
        <dbReference type="ChEBI" id="CHEBI:30616"/>
        <dbReference type="ChEBI" id="CHEBI:61977"/>
        <dbReference type="ChEBI" id="CHEBI:456216"/>
        <dbReference type="EC" id="2.7.11.1"/>
    </reaction>
</comment>
<dbReference type="InterPro" id="IPR000719">
    <property type="entry name" value="Prot_kinase_dom"/>
</dbReference>
<dbReference type="GO" id="GO:0000422">
    <property type="term" value="P:autophagy of mitochondrion"/>
    <property type="evidence" value="ECO:0007669"/>
    <property type="project" value="TreeGrafter"/>
</dbReference>
<dbReference type="SMART" id="SM00220">
    <property type="entry name" value="S_TKc"/>
    <property type="match status" value="1"/>
</dbReference>
<dbReference type="Proteomes" id="UP000822476">
    <property type="component" value="Unassembled WGS sequence"/>
</dbReference>
<evidence type="ECO:0000256" key="2">
    <source>
        <dbReference type="ARBA" id="ARBA00022490"/>
    </source>
</evidence>
<dbReference type="SUPFAM" id="SSF116846">
    <property type="entry name" value="MIT domain"/>
    <property type="match status" value="1"/>
</dbReference>
<dbReference type="PROSITE" id="PS50011">
    <property type="entry name" value="PROTEIN_KINASE_DOM"/>
    <property type="match status" value="1"/>
</dbReference>
<dbReference type="Gene3D" id="3.30.200.20">
    <property type="entry name" value="Phosphorylase Kinase, domain 1"/>
    <property type="match status" value="1"/>
</dbReference>
<organism evidence="13 14">
    <name type="scientific">Paragonimus skrjabini miyazakii</name>
    <dbReference type="NCBI Taxonomy" id="59628"/>
    <lineage>
        <taxon>Eukaryota</taxon>
        <taxon>Metazoa</taxon>
        <taxon>Spiralia</taxon>
        <taxon>Lophotrochozoa</taxon>
        <taxon>Platyhelminthes</taxon>
        <taxon>Trematoda</taxon>
        <taxon>Digenea</taxon>
        <taxon>Plagiorchiida</taxon>
        <taxon>Troglotremata</taxon>
        <taxon>Troglotrematidae</taxon>
        <taxon>Paragonimus</taxon>
    </lineage>
</organism>
<comment type="caution">
    <text evidence="13">The sequence shown here is derived from an EMBL/GenBank/DDBJ whole genome shotgun (WGS) entry which is preliminary data.</text>
</comment>
<dbReference type="GO" id="GO:0005524">
    <property type="term" value="F:ATP binding"/>
    <property type="evidence" value="ECO:0007669"/>
    <property type="project" value="UniProtKB-UniRule"/>
</dbReference>
<dbReference type="PROSITE" id="PS00108">
    <property type="entry name" value="PROTEIN_KINASE_ST"/>
    <property type="match status" value="1"/>
</dbReference>
<dbReference type="PANTHER" id="PTHR24348">
    <property type="entry name" value="SERINE/THREONINE-PROTEIN KINASE UNC-51-RELATED"/>
    <property type="match status" value="1"/>
</dbReference>
<evidence type="ECO:0000256" key="9">
    <source>
        <dbReference type="ARBA" id="ARBA00048679"/>
    </source>
</evidence>
<dbReference type="InterPro" id="IPR008271">
    <property type="entry name" value="Ser/Thr_kinase_AS"/>
</dbReference>
<keyword evidence="2" id="KW-0963">Cytoplasm</keyword>
<dbReference type="Pfam" id="PF00069">
    <property type="entry name" value="Pkinase"/>
    <property type="match status" value="1"/>
</dbReference>
<dbReference type="OrthoDB" id="346907at2759"/>
<evidence type="ECO:0000313" key="14">
    <source>
        <dbReference type="Proteomes" id="UP000822476"/>
    </source>
</evidence>
<dbReference type="GO" id="GO:0000045">
    <property type="term" value="P:autophagosome assembly"/>
    <property type="evidence" value="ECO:0007669"/>
    <property type="project" value="TreeGrafter"/>
</dbReference>
<evidence type="ECO:0000256" key="4">
    <source>
        <dbReference type="ARBA" id="ARBA00022679"/>
    </source>
</evidence>
<dbReference type="GO" id="GO:0010506">
    <property type="term" value="P:regulation of autophagy"/>
    <property type="evidence" value="ECO:0007669"/>
    <property type="project" value="InterPro"/>
</dbReference>
<evidence type="ECO:0000256" key="8">
    <source>
        <dbReference type="ARBA" id="ARBA00047899"/>
    </source>
</evidence>
<evidence type="ECO:0000256" key="11">
    <source>
        <dbReference type="RuleBase" id="RU000304"/>
    </source>
</evidence>
<feature type="binding site" evidence="10">
    <location>
        <position position="40"/>
    </location>
    <ligand>
        <name>ATP</name>
        <dbReference type="ChEBI" id="CHEBI:30616"/>
    </ligand>
</feature>
<dbReference type="InterPro" id="IPR036181">
    <property type="entry name" value="MIT_dom_sf"/>
</dbReference>
<dbReference type="PROSITE" id="PS00107">
    <property type="entry name" value="PROTEIN_KINASE_ATP"/>
    <property type="match status" value="1"/>
</dbReference>
<evidence type="ECO:0000313" key="13">
    <source>
        <dbReference type="EMBL" id="KAF7234661.1"/>
    </source>
</evidence>
<dbReference type="InterPro" id="IPR045269">
    <property type="entry name" value="Atg1-like"/>
</dbReference>
<comment type="catalytic activity">
    <reaction evidence="9">
        <text>L-seryl-[protein] + ATP = O-phospho-L-seryl-[protein] + ADP + H(+)</text>
        <dbReference type="Rhea" id="RHEA:17989"/>
        <dbReference type="Rhea" id="RHEA-COMP:9863"/>
        <dbReference type="Rhea" id="RHEA-COMP:11604"/>
        <dbReference type="ChEBI" id="CHEBI:15378"/>
        <dbReference type="ChEBI" id="CHEBI:29999"/>
        <dbReference type="ChEBI" id="CHEBI:30616"/>
        <dbReference type="ChEBI" id="CHEBI:83421"/>
        <dbReference type="ChEBI" id="CHEBI:456216"/>
        <dbReference type="EC" id="2.7.11.1"/>
    </reaction>
</comment>
<keyword evidence="3 11" id="KW-0723">Serine/threonine-protein kinase</keyword>
<dbReference type="Gene3D" id="1.10.510.10">
    <property type="entry name" value="Transferase(Phosphotransferase) domain 1"/>
    <property type="match status" value="1"/>
</dbReference>
<dbReference type="EMBL" id="JTDE01008981">
    <property type="protein sequence ID" value="KAF7234661.1"/>
    <property type="molecule type" value="Genomic_DNA"/>
</dbReference>
<comment type="similarity">
    <text evidence="11">Belongs to the protein kinase superfamily.</text>
</comment>
<dbReference type="AlphaFoldDB" id="A0A8S9YJ82"/>
<evidence type="ECO:0000256" key="10">
    <source>
        <dbReference type="PROSITE-ProRule" id="PRU10141"/>
    </source>
</evidence>
<evidence type="ECO:0000256" key="3">
    <source>
        <dbReference type="ARBA" id="ARBA00022527"/>
    </source>
</evidence>
<dbReference type="EC" id="2.7.11.1" evidence="1"/>
<dbReference type="InterPro" id="IPR017441">
    <property type="entry name" value="Protein_kinase_ATP_BS"/>
</dbReference>
<gene>
    <name evidence="13" type="ORF">EG68_11813</name>
</gene>
<dbReference type="InterPro" id="IPR011009">
    <property type="entry name" value="Kinase-like_dom_sf"/>
</dbReference>
<proteinExistence type="inferred from homology"/>
<dbReference type="GO" id="GO:0061709">
    <property type="term" value="P:reticulophagy"/>
    <property type="evidence" value="ECO:0007669"/>
    <property type="project" value="TreeGrafter"/>
</dbReference>
<dbReference type="GO" id="GO:0005829">
    <property type="term" value="C:cytosol"/>
    <property type="evidence" value="ECO:0007669"/>
    <property type="project" value="TreeGrafter"/>
</dbReference>
<keyword evidence="7 10" id="KW-0067">ATP-binding</keyword>
<accession>A0A8S9YJ82</accession>
<keyword evidence="14" id="KW-1185">Reference proteome</keyword>
<name>A0A8S9YJ82_9TREM</name>
<dbReference type="PANTHER" id="PTHR24348:SF65">
    <property type="entry name" value="SERINE_THREONINE-PROTEIN KINASE ULK3"/>
    <property type="match status" value="1"/>
</dbReference>
<protein>
    <recommendedName>
        <fullName evidence="1">non-specific serine/threonine protein kinase</fullName>
        <ecNumber evidence="1">2.7.11.1</ecNumber>
    </recommendedName>
</protein>
<evidence type="ECO:0000256" key="7">
    <source>
        <dbReference type="ARBA" id="ARBA00022840"/>
    </source>
</evidence>
<keyword evidence="6" id="KW-0418">Kinase</keyword>
<dbReference type="GO" id="GO:0004674">
    <property type="term" value="F:protein serine/threonine kinase activity"/>
    <property type="evidence" value="ECO:0007669"/>
    <property type="project" value="UniProtKB-KW"/>
</dbReference>
<evidence type="ECO:0000256" key="5">
    <source>
        <dbReference type="ARBA" id="ARBA00022741"/>
    </source>
</evidence>
<keyword evidence="5 10" id="KW-0547">Nucleotide-binding</keyword>
<dbReference type="GO" id="GO:0034727">
    <property type="term" value="P:piecemeal microautophagy of the nucleus"/>
    <property type="evidence" value="ECO:0007669"/>
    <property type="project" value="TreeGrafter"/>
</dbReference>
<evidence type="ECO:0000256" key="1">
    <source>
        <dbReference type="ARBA" id="ARBA00012513"/>
    </source>
</evidence>
<sequence>MLKVPGCNPLKKLGQGSYGEVYLVKKRGSEQLVAAKCILKLKLSRRGEDNLVSEIAILQKLEHPHIVRLLDFTWDSTKVYLYMEYCAGGDLSQFIRAKHRLPENLVRRFLRQLGLALQYLKSKNIVHMDLKPQNILLTSNSHPVLKVSPSYPSDPLELAHYQPMFLFGLFLGDFGFARRAKDAVRRNELRGTLLYMAPEIYCQGLYHPSCDLWSVGVILYECLFGSPPYASQDSESLELKLLKDEPIELPSDIAISQNCASLLHRLLKRHPSERMNHEEFFEHPFVDLEHAPTAESLDKALNHLEQAHELEKVCNWKSAYESYLRGLSYLVAAVEYEISPKPREELKQL</sequence>